<evidence type="ECO:0000313" key="3">
    <source>
        <dbReference type="Proteomes" id="UP000291101"/>
    </source>
</evidence>
<gene>
    <name evidence="2" type="ORF">EUA94_09110</name>
</gene>
<feature type="compositionally biased region" description="Low complexity" evidence="1">
    <location>
        <begin position="250"/>
        <end position="267"/>
    </location>
</feature>
<evidence type="ECO:0000256" key="1">
    <source>
        <dbReference type="SAM" id="MobiDB-lite"/>
    </source>
</evidence>
<feature type="compositionally biased region" description="Polar residues" evidence="1">
    <location>
        <begin position="268"/>
        <end position="280"/>
    </location>
</feature>
<feature type="region of interest" description="Disordered" evidence="1">
    <location>
        <begin position="216"/>
        <end position="287"/>
    </location>
</feature>
<reference evidence="2 3" key="1">
    <citation type="submission" date="2019-01" db="EMBL/GenBank/DDBJ databases">
        <title>Novel species of Nocardioides.</title>
        <authorList>
            <person name="Liu Q."/>
            <person name="X Y.-H."/>
        </authorList>
    </citation>
    <scope>NUCLEOTIDE SEQUENCE [LARGE SCALE GENOMIC DNA]</scope>
    <source>
        <strain evidence="2 3">HLT2-9</strain>
    </source>
</reference>
<evidence type="ECO:0000313" key="2">
    <source>
        <dbReference type="EMBL" id="RYC11513.1"/>
    </source>
</evidence>
<keyword evidence="3" id="KW-1185">Reference proteome</keyword>
<feature type="compositionally biased region" description="Pro residues" evidence="1">
    <location>
        <begin position="229"/>
        <end position="241"/>
    </location>
</feature>
<protein>
    <submittedName>
        <fullName evidence="2">Uncharacterized protein</fullName>
    </submittedName>
</protein>
<dbReference type="Proteomes" id="UP000291101">
    <property type="component" value="Unassembled WGS sequence"/>
</dbReference>
<organism evidence="2 3">
    <name type="scientific">Nocardioides zhouii</name>
    <dbReference type="NCBI Taxonomy" id="1168729"/>
    <lineage>
        <taxon>Bacteria</taxon>
        <taxon>Bacillati</taxon>
        <taxon>Actinomycetota</taxon>
        <taxon>Actinomycetes</taxon>
        <taxon>Propionibacteriales</taxon>
        <taxon>Nocardioidaceae</taxon>
        <taxon>Nocardioides</taxon>
    </lineage>
</organism>
<feature type="region of interest" description="Disordered" evidence="1">
    <location>
        <begin position="108"/>
        <end position="167"/>
    </location>
</feature>
<accession>A0A4Q2T0M1</accession>
<dbReference type="OrthoDB" id="3405601at2"/>
<proteinExistence type="predicted"/>
<comment type="caution">
    <text evidence="2">The sequence shown here is derived from an EMBL/GenBank/DDBJ whole genome shotgun (WGS) entry which is preliminary data.</text>
</comment>
<sequence length="287" mass="28740">MRTPDDHPTRREAEQLLDDPAAHGSALGSLLSAASAPALPGELRREDAEVAAFHRARLTPSTTRGAGFVSPRRLASRAAARAVIATGAVVAVTTGGFALANTAHLPGLPGQASDQATESVTKTPRPTATSTSASTAPSTSTSATDPSGTPSRSTESSPSASSAPTPNYEGLCRAFQAVDRSANGSSLDSAAFAALSAAAGGGDSIATWCVALIGEPQETGKPSVLPTPTARPTPTSKPTPVKPTDRPTGKPSQLPTPTTQPTGKPSTAPGTPTDKPSPTDQGGGRKP</sequence>
<dbReference type="EMBL" id="SDWV01000007">
    <property type="protein sequence ID" value="RYC11513.1"/>
    <property type="molecule type" value="Genomic_DNA"/>
</dbReference>
<dbReference type="AlphaFoldDB" id="A0A4Q2T0M1"/>
<dbReference type="RefSeq" id="WP_129426553.1">
    <property type="nucleotide sequence ID" value="NZ_SDWV01000007.1"/>
</dbReference>
<name>A0A4Q2T0M1_9ACTN</name>
<feature type="compositionally biased region" description="Low complexity" evidence="1">
    <location>
        <begin position="121"/>
        <end position="166"/>
    </location>
</feature>